<dbReference type="PROSITE" id="PS00409">
    <property type="entry name" value="PROKAR_NTER_METHYL"/>
    <property type="match status" value="1"/>
</dbReference>
<evidence type="ECO:0000313" key="3">
    <source>
        <dbReference type="EMBL" id="VFJ74844.1"/>
    </source>
</evidence>
<evidence type="ECO:0000313" key="2">
    <source>
        <dbReference type="EMBL" id="VFJ49334.1"/>
    </source>
</evidence>
<evidence type="ECO:0000313" key="4">
    <source>
        <dbReference type="EMBL" id="VFK07477.1"/>
    </source>
</evidence>
<name>A0A450SB16_9GAMM</name>
<dbReference type="EMBL" id="CAADFL010000041">
    <property type="protein sequence ID" value="VFK07477.1"/>
    <property type="molecule type" value="Genomic_DNA"/>
</dbReference>
<dbReference type="SUPFAM" id="SSF54523">
    <property type="entry name" value="Pili subunits"/>
    <property type="match status" value="1"/>
</dbReference>
<protein>
    <submittedName>
        <fullName evidence="2">Prepilin-type N-terminal cleavage/methylation domain-containing protein</fullName>
    </submittedName>
</protein>
<proteinExistence type="predicted"/>
<dbReference type="InterPro" id="IPR012902">
    <property type="entry name" value="N_methyl_site"/>
</dbReference>
<dbReference type="EMBL" id="CAADFA010000813">
    <property type="protein sequence ID" value="VFJ74844.1"/>
    <property type="molecule type" value="Genomic_DNA"/>
</dbReference>
<feature type="transmembrane region" description="Helical" evidence="1">
    <location>
        <begin position="21"/>
        <end position="46"/>
    </location>
</feature>
<keyword evidence="1" id="KW-1133">Transmembrane helix</keyword>
<dbReference type="AlphaFoldDB" id="A0A450SB16"/>
<keyword evidence="1" id="KW-0472">Membrane</keyword>
<dbReference type="InterPro" id="IPR045584">
    <property type="entry name" value="Pilin-like"/>
</dbReference>
<organism evidence="2">
    <name type="scientific">Candidatus Kentrum sp. FM</name>
    <dbReference type="NCBI Taxonomy" id="2126340"/>
    <lineage>
        <taxon>Bacteria</taxon>
        <taxon>Pseudomonadati</taxon>
        <taxon>Pseudomonadota</taxon>
        <taxon>Gammaproteobacteria</taxon>
        <taxon>Candidatus Kentrum</taxon>
    </lineage>
</organism>
<sequence>MIPTIRKQNPQRRKFPRKQGGFSLIELLIAVIIIGVLAAIAIAGFGTGATTNARAKSIINTATKLSNNWIYVATGLGVSSDITDAEDDTTGIFDSADDTVLELLMDNDGTILSDDKLETRFANLGIRSLRDLGSWDDIDGDNIDELVVDTYEVTMQTDTNGDNIQVVFTDVPQEVYDVILDDRGPGVVSYVDDDDDGAEELYINFQP</sequence>
<reference evidence="2" key="1">
    <citation type="submission" date="2019-02" db="EMBL/GenBank/DDBJ databases">
        <authorList>
            <person name="Gruber-Vodicka R. H."/>
            <person name="Seah K. B. B."/>
        </authorList>
    </citation>
    <scope>NUCLEOTIDE SEQUENCE</scope>
    <source>
        <strain evidence="2">BECK_BZ163</strain>
        <strain evidence="4">BECK_BZ164</strain>
        <strain evidence="3">BECK_BZ165</strain>
    </source>
</reference>
<keyword evidence="1" id="KW-0812">Transmembrane</keyword>
<accession>A0A450SB16</accession>
<dbReference type="Gene3D" id="3.30.700.10">
    <property type="entry name" value="Glycoprotein, Type 4 Pilin"/>
    <property type="match status" value="1"/>
</dbReference>
<dbReference type="NCBIfam" id="TIGR02532">
    <property type="entry name" value="IV_pilin_GFxxxE"/>
    <property type="match status" value="1"/>
</dbReference>
<dbReference type="Pfam" id="PF07963">
    <property type="entry name" value="N_methyl"/>
    <property type="match status" value="1"/>
</dbReference>
<dbReference type="EMBL" id="CAADEZ010000070">
    <property type="protein sequence ID" value="VFJ49334.1"/>
    <property type="molecule type" value="Genomic_DNA"/>
</dbReference>
<gene>
    <name evidence="2" type="ORF">BECKFM1743A_GA0114220_100705</name>
    <name evidence="4" type="ORF">BECKFM1743B_GA0114221_100415</name>
    <name evidence="3" type="ORF">BECKFM1743C_GA0114222_108132</name>
</gene>
<evidence type="ECO:0000256" key="1">
    <source>
        <dbReference type="SAM" id="Phobius"/>
    </source>
</evidence>